<dbReference type="Proteomes" id="UP000515344">
    <property type="component" value="Chromosome"/>
</dbReference>
<proteinExistence type="predicted"/>
<organism evidence="1 2">
    <name type="scientific">Lacibacter sediminis</name>
    <dbReference type="NCBI Taxonomy" id="2760713"/>
    <lineage>
        <taxon>Bacteria</taxon>
        <taxon>Pseudomonadati</taxon>
        <taxon>Bacteroidota</taxon>
        <taxon>Chitinophagia</taxon>
        <taxon>Chitinophagales</taxon>
        <taxon>Chitinophagaceae</taxon>
        <taxon>Lacibacter</taxon>
    </lineage>
</organism>
<dbReference type="KEGG" id="lacs:H4075_00580"/>
<gene>
    <name evidence="1" type="ORF">H4075_00580</name>
</gene>
<accession>A0A7G5XGX2</accession>
<keyword evidence="2" id="KW-1185">Reference proteome</keyword>
<evidence type="ECO:0000313" key="2">
    <source>
        <dbReference type="Proteomes" id="UP000515344"/>
    </source>
</evidence>
<protein>
    <submittedName>
        <fullName evidence="1">Uncharacterized protein</fullName>
    </submittedName>
</protein>
<sequence length="210" mass="24229">MSLLHTQDVNLDRISNKQVVSFIHDNQLYQLNDFAALESFCPKSNCTKTFYTHHKTFHIRERIEKVWEAYKNIHPKQAWCGNMLQFGMQYCRKNNSISYIDDEYAGAKAGQIVLIRVKALGGLAKVAVGHEITAVHEKEMCLETSYLVKGKSLGSQRIQLKTCKDGFTEISHDTIYKSGSWLRDKLIYPFFHTKAIREFHNNIRRSLGLA</sequence>
<reference evidence="2" key="1">
    <citation type="submission" date="2020-08" db="EMBL/GenBank/DDBJ databases">
        <title>Lacibacter sp. S13-6-6 genome sequencing.</title>
        <authorList>
            <person name="Jin L."/>
        </authorList>
    </citation>
    <scope>NUCLEOTIDE SEQUENCE [LARGE SCALE GENOMIC DNA]</scope>
    <source>
        <strain evidence="2">S13-6-6</strain>
    </source>
</reference>
<name>A0A7G5XGX2_9BACT</name>
<dbReference type="RefSeq" id="WP_182803162.1">
    <property type="nucleotide sequence ID" value="NZ_CP060007.1"/>
</dbReference>
<evidence type="ECO:0000313" key="1">
    <source>
        <dbReference type="EMBL" id="QNA44725.1"/>
    </source>
</evidence>
<dbReference type="EMBL" id="CP060007">
    <property type="protein sequence ID" value="QNA44725.1"/>
    <property type="molecule type" value="Genomic_DNA"/>
</dbReference>
<dbReference type="AlphaFoldDB" id="A0A7G5XGX2"/>